<dbReference type="AlphaFoldDB" id="A0A8J3YQV3"/>
<protein>
    <recommendedName>
        <fullName evidence="2">Flagellar hook-length control protein-like C-terminal domain-containing protein</fullName>
    </recommendedName>
</protein>
<organism evidence="3 4">
    <name type="scientific">Virgisporangium aliadipatigenens</name>
    <dbReference type="NCBI Taxonomy" id="741659"/>
    <lineage>
        <taxon>Bacteria</taxon>
        <taxon>Bacillati</taxon>
        <taxon>Actinomycetota</taxon>
        <taxon>Actinomycetes</taxon>
        <taxon>Micromonosporales</taxon>
        <taxon>Micromonosporaceae</taxon>
        <taxon>Virgisporangium</taxon>
    </lineage>
</organism>
<dbReference type="CDD" id="cd17470">
    <property type="entry name" value="T3SS_Flik_C"/>
    <property type="match status" value="1"/>
</dbReference>
<dbReference type="InterPro" id="IPR038610">
    <property type="entry name" value="FliK-like_C_sf"/>
</dbReference>
<name>A0A8J3YQV3_9ACTN</name>
<feature type="domain" description="Flagellar hook-length control protein-like C-terminal" evidence="2">
    <location>
        <begin position="198"/>
        <end position="275"/>
    </location>
</feature>
<reference evidence="3" key="1">
    <citation type="submission" date="2021-01" db="EMBL/GenBank/DDBJ databases">
        <title>Whole genome shotgun sequence of Virgisporangium aliadipatigenens NBRC 105644.</title>
        <authorList>
            <person name="Komaki H."/>
            <person name="Tamura T."/>
        </authorList>
    </citation>
    <scope>NUCLEOTIDE SEQUENCE</scope>
    <source>
        <strain evidence="3">NBRC 105644</strain>
    </source>
</reference>
<feature type="compositionally biased region" description="Polar residues" evidence="1">
    <location>
        <begin position="147"/>
        <end position="158"/>
    </location>
</feature>
<feature type="compositionally biased region" description="Low complexity" evidence="1">
    <location>
        <begin position="161"/>
        <end position="174"/>
    </location>
</feature>
<feature type="compositionally biased region" description="Gly residues" evidence="1">
    <location>
        <begin position="109"/>
        <end position="129"/>
    </location>
</feature>
<evidence type="ECO:0000313" key="4">
    <source>
        <dbReference type="Proteomes" id="UP000619260"/>
    </source>
</evidence>
<sequence>MPIGAAGLPAGVPIGDQATVNAVAAQAVADAARAAGIDPAQAAAHAQAAQAQAAAQAQGAAMAQAGQVQAGQGQQNVQGQNAQAQGAQQQAAGFVGAAGSALAAAAQAGGSGAGAGNSGQHGRHAGSGIGSTSNGVEPADSAGGAGSTESAWASTLATARTDATAPVAAPQPTAGGTGGPPPLPPAAQIAMRLAILRTAPDGTHQMTIHLNPDELGPISVVAQVRGDELAVHLTGASDAGTEALRAALPELERELRDGGFSQLALNVGQDGAQQQDRSGRPAWSLDNGGTGNGNPREGTGGRSDGAGDGQRPDRHQNRGPSTAGRGSRSDTALDLQL</sequence>
<feature type="compositionally biased region" description="Gly residues" evidence="1">
    <location>
        <begin position="288"/>
        <end position="308"/>
    </location>
</feature>
<dbReference type="Proteomes" id="UP000619260">
    <property type="component" value="Unassembled WGS sequence"/>
</dbReference>
<evidence type="ECO:0000313" key="3">
    <source>
        <dbReference type="EMBL" id="GIJ48663.1"/>
    </source>
</evidence>
<feature type="region of interest" description="Disordered" evidence="1">
    <location>
        <begin position="108"/>
        <end position="185"/>
    </location>
</feature>
<dbReference type="Pfam" id="PF02120">
    <property type="entry name" value="Flg_hook"/>
    <property type="match status" value="1"/>
</dbReference>
<evidence type="ECO:0000256" key="1">
    <source>
        <dbReference type="SAM" id="MobiDB-lite"/>
    </source>
</evidence>
<proteinExistence type="predicted"/>
<keyword evidence="4" id="KW-1185">Reference proteome</keyword>
<feature type="region of interest" description="Disordered" evidence="1">
    <location>
        <begin position="268"/>
        <end position="337"/>
    </location>
</feature>
<gene>
    <name evidence="3" type="ORF">Val02_55490</name>
</gene>
<comment type="caution">
    <text evidence="3">The sequence shown here is derived from an EMBL/GenBank/DDBJ whole genome shotgun (WGS) entry which is preliminary data.</text>
</comment>
<evidence type="ECO:0000259" key="2">
    <source>
        <dbReference type="Pfam" id="PF02120"/>
    </source>
</evidence>
<dbReference type="EMBL" id="BOPF01000022">
    <property type="protein sequence ID" value="GIJ48663.1"/>
    <property type="molecule type" value="Genomic_DNA"/>
</dbReference>
<dbReference type="RefSeq" id="WP_203902150.1">
    <property type="nucleotide sequence ID" value="NZ_BOPF01000022.1"/>
</dbReference>
<dbReference type="Gene3D" id="3.30.750.140">
    <property type="match status" value="1"/>
</dbReference>
<accession>A0A8J3YQV3</accession>
<dbReference type="InterPro" id="IPR021136">
    <property type="entry name" value="Flagellar_hook_control-like_C"/>
</dbReference>